<dbReference type="InterPro" id="IPR004158">
    <property type="entry name" value="DUF247_pln"/>
</dbReference>
<dbReference type="PANTHER" id="PTHR31549:SF256">
    <property type="entry name" value="EXPRESSED PROTEIN"/>
    <property type="match status" value="1"/>
</dbReference>
<feature type="transmembrane region" description="Helical" evidence="1">
    <location>
        <begin position="393"/>
        <end position="414"/>
    </location>
</feature>
<comment type="caution">
    <text evidence="2">The sequence shown here is derived from an EMBL/GenBank/DDBJ whole genome shotgun (WGS) entry which is preliminary data.</text>
</comment>
<evidence type="ECO:0000313" key="3">
    <source>
        <dbReference type="Proteomes" id="UP000095767"/>
    </source>
</evidence>
<protein>
    <submittedName>
        <fullName evidence="2">Uncharacterized protein</fullName>
    </submittedName>
</protein>
<proteinExistence type="predicted"/>
<sequence length="423" mass="47533">MADNSLPQTVVSCETIVEIQSNGAVEAPFSAIISKIPRFPLNLKGFGTDRGYIAPRVVSIGPYYHGDPKLREMEEFKCTAVHHFFKGSPEKQDKYKEKMISPIASDARGYYDVLEGISDNELCNIMLADGCFLLQFLDYMTGGTSPEEDKWLGPKIQQHYMNIMGDMMLLENQIPWPVIEGLMDQRGLTTERIAHWLTRGLNDNWSKDDKAEIPKNWKPSHLLSLLHFCKVGSKNLPEPTDKKLSAVFTGAAELAEMGMKLEACNTKLFSDISIEGHFFGKLSLMPLSLDPSSASWILNLAAFEMCMATNFGASNYVNAYLSVVALLIEKEDDVCVLRTKRIVTSSMSNKETLKFFKGLAPVLMPGVAYLLFTQQLEDFKRKRWMRIAIYRFFYTNAKAIATVLSIIGVLAGIFKTLLSLKQK</sequence>
<keyword evidence="3" id="KW-1185">Reference proteome</keyword>
<evidence type="ECO:0000256" key="1">
    <source>
        <dbReference type="SAM" id="Phobius"/>
    </source>
</evidence>
<feature type="transmembrane region" description="Helical" evidence="1">
    <location>
        <begin position="355"/>
        <end position="372"/>
    </location>
</feature>
<keyword evidence="1" id="KW-0812">Transmembrane</keyword>
<keyword evidence="1" id="KW-0472">Membrane</keyword>
<evidence type="ECO:0000313" key="2">
    <source>
        <dbReference type="EMBL" id="OEL38087.1"/>
    </source>
</evidence>
<dbReference type="OrthoDB" id="686589at2759"/>
<organism evidence="2 3">
    <name type="scientific">Dichanthelium oligosanthes</name>
    <dbReference type="NCBI Taxonomy" id="888268"/>
    <lineage>
        <taxon>Eukaryota</taxon>
        <taxon>Viridiplantae</taxon>
        <taxon>Streptophyta</taxon>
        <taxon>Embryophyta</taxon>
        <taxon>Tracheophyta</taxon>
        <taxon>Spermatophyta</taxon>
        <taxon>Magnoliopsida</taxon>
        <taxon>Liliopsida</taxon>
        <taxon>Poales</taxon>
        <taxon>Poaceae</taxon>
        <taxon>PACMAD clade</taxon>
        <taxon>Panicoideae</taxon>
        <taxon>Panicodae</taxon>
        <taxon>Paniceae</taxon>
        <taxon>Dichantheliinae</taxon>
        <taxon>Dichanthelium</taxon>
    </lineage>
</organism>
<gene>
    <name evidence="2" type="ORF">BAE44_0000894</name>
</gene>
<keyword evidence="1" id="KW-1133">Transmembrane helix</keyword>
<dbReference type="Pfam" id="PF03140">
    <property type="entry name" value="DUF247"/>
    <property type="match status" value="1"/>
</dbReference>
<name>A0A1E5WL18_9POAL</name>
<dbReference type="EMBL" id="LWDX02003077">
    <property type="protein sequence ID" value="OEL38087.1"/>
    <property type="molecule type" value="Genomic_DNA"/>
</dbReference>
<dbReference type="PANTHER" id="PTHR31549">
    <property type="entry name" value="PROTEIN, PUTATIVE (DUF247)-RELATED-RELATED"/>
    <property type="match status" value="1"/>
</dbReference>
<dbReference type="STRING" id="888268.A0A1E5WL18"/>
<reference evidence="2 3" key="1">
    <citation type="submission" date="2016-09" db="EMBL/GenBank/DDBJ databases">
        <title>The draft genome of Dichanthelium oligosanthes: A C3 panicoid grass species.</title>
        <authorList>
            <person name="Studer A.J."/>
            <person name="Schnable J.C."/>
            <person name="Brutnell T.P."/>
        </authorList>
    </citation>
    <scope>NUCLEOTIDE SEQUENCE [LARGE SCALE GENOMIC DNA]</scope>
    <source>
        <strain evidence="3">cv. Kellogg 1175</strain>
        <tissue evidence="2">Leaf</tissue>
    </source>
</reference>
<dbReference type="Proteomes" id="UP000095767">
    <property type="component" value="Unassembled WGS sequence"/>
</dbReference>
<accession>A0A1E5WL18</accession>
<dbReference type="AlphaFoldDB" id="A0A1E5WL18"/>